<reference evidence="2" key="1">
    <citation type="submission" date="2020-09" db="EMBL/GenBank/DDBJ databases">
        <authorList>
            <person name="Kikuchi T."/>
        </authorList>
    </citation>
    <scope>NUCLEOTIDE SEQUENCE</scope>
    <source>
        <strain evidence="2">Ka4C1</strain>
    </source>
</reference>
<dbReference type="Proteomes" id="UP000582659">
    <property type="component" value="Unassembled WGS sequence"/>
</dbReference>
<organism evidence="2 3">
    <name type="scientific">Bursaphelenchus xylophilus</name>
    <name type="common">Pinewood nematode worm</name>
    <name type="synonym">Aphelenchoides xylophilus</name>
    <dbReference type="NCBI Taxonomy" id="6326"/>
    <lineage>
        <taxon>Eukaryota</taxon>
        <taxon>Metazoa</taxon>
        <taxon>Ecdysozoa</taxon>
        <taxon>Nematoda</taxon>
        <taxon>Chromadorea</taxon>
        <taxon>Rhabditida</taxon>
        <taxon>Tylenchina</taxon>
        <taxon>Tylenchomorpha</taxon>
        <taxon>Aphelenchoidea</taxon>
        <taxon>Aphelenchoididae</taxon>
        <taxon>Bursaphelenchus</taxon>
    </lineage>
</organism>
<accession>A0A7I8XNA8</accession>
<sequence length="354" mass="39929">MYDGLLRASNPQTVDGFADYLIDDALAPTRRSFEKNALLNRRLPGYLRHKRKLEEKPLIVTLKNGDEPMWLPNDDLRTARERSPPREAAERLGFAPLGEAAERPGFAPQGEAAERPGFAPLRGSASRPELEPRRGSASRPELEPRRGSAPRPELEPRRGSAPRPELEPRRGSAPRPELEPRRGSAPRPELESPRMVGPTVRGQPSPANDDAGATPRGRPMMRTPPMPRMSIHRRFQQRRDAFNTLNRLISADPSKFGVDENGGILLQGGNSVRDSNYQRILNRWLEEDLSNKRGEKAFREKLLADPATRRFAETLLRLDSPPTALKAGQRRREQGGSGLFKIRKWSFRKMPKVY</sequence>
<evidence type="ECO:0000313" key="3">
    <source>
        <dbReference type="Proteomes" id="UP000659654"/>
    </source>
</evidence>
<feature type="region of interest" description="Disordered" evidence="1">
    <location>
        <begin position="66"/>
        <end position="227"/>
    </location>
</feature>
<proteinExistence type="predicted"/>
<evidence type="ECO:0000313" key="2">
    <source>
        <dbReference type="EMBL" id="CAD5232518.1"/>
    </source>
</evidence>
<name>A0A7I8XNA8_BURXY</name>
<feature type="compositionally biased region" description="Basic and acidic residues" evidence="1">
    <location>
        <begin position="128"/>
        <end position="192"/>
    </location>
</feature>
<dbReference type="EMBL" id="CAJFDI010000005">
    <property type="protein sequence ID" value="CAD5232518.1"/>
    <property type="molecule type" value="Genomic_DNA"/>
</dbReference>
<protein>
    <submittedName>
        <fullName evidence="2">(pine wood nematode) hypothetical protein</fullName>
    </submittedName>
</protein>
<feature type="compositionally biased region" description="Basic and acidic residues" evidence="1">
    <location>
        <begin position="74"/>
        <end position="90"/>
    </location>
</feature>
<evidence type="ECO:0000256" key="1">
    <source>
        <dbReference type="SAM" id="MobiDB-lite"/>
    </source>
</evidence>
<comment type="caution">
    <text evidence="2">The sequence shown here is derived from an EMBL/GenBank/DDBJ whole genome shotgun (WGS) entry which is preliminary data.</text>
</comment>
<gene>
    <name evidence="2" type="ORF">BXYJ_LOCUS12609</name>
</gene>
<keyword evidence="3" id="KW-1185">Reference proteome</keyword>
<dbReference type="EMBL" id="CAJFCV020000005">
    <property type="protein sequence ID" value="CAG9125107.1"/>
    <property type="molecule type" value="Genomic_DNA"/>
</dbReference>
<dbReference type="Proteomes" id="UP000659654">
    <property type="component" value="Unassembled WGS sequence"/>
</dbReference>
<dbReference type="AlphaFoldDB" id="A0A7I8XNA8"/>